<feature type="region of interest" description="Disordered" evidence="2">
    <location>
        <begin position="1"/>
        <end position="42"/>
    </location>
</feature>
<keyword evidence="1" id="KW-0175">Coiled coil</keyword>
<proteinExistence type="predicted"/>
<comment type="caution">
    <text evidence="4">The sequence shown here is derived from an EMBL/GenBank/DDBJ whole genome shotgun (WGS) entry which is preliminary data.</text>
</comment>
<reference evidence="4 5" key="1">
    <citation type="submission" date="2020-08" db="EMBL/GenBank/DDBJ databases">
        <title>Plant Genome Project.</title>
        <authorList>
            <person name="Zhang R.-G."/>
        </authorList>
    </citation>
    <scope>NUCLEOTIDE SEQUENCE [LARGE SCALE GENOMIC DNA]</scope>
    <source>
        <tissue evidence="4">Rhizome</tissue>
    </source>
</reference>
<feature type="compositionally biased region" description="Basic and acidic residues" evidence="2">
    <location>
        <begin position="123"/>
        <end position="133"/>
    </location>
</feature>
<feature type="domain" description="UBA" evidence="3">
    <location>
        <begin position="148"/>
        <end position="200"/>
    </location>
</feature>
<dbReference type="InterPro" id="IPR015940">
    <property type="entry name" value="UBA"/>
</dbReference>
<name>A0A8J5F8T2_ZINOF</name>
<feature type="coiled-coil region" evidence="1">
    <location>
        <begin position="240"/>
        <end position="281"/>
    </location>
</feature>
<dbReference type="EMBL" id="JACMSC010000016">
    <property type="protein sequence ID" value="KAG6482414.1"/>
    <property type="molecule type" value="Genomic_DNA"/>
</dbReference>
<sequence length="646" mass="70390">MSPATKSKSGKLSGKVVKANGKVSSKPSLALPNHGNGVPSNVYNPVTGKFHKFDVSATVSIATSQNNGRLGTIDETENQSVSSFGTSGELDSMSNHNGSGEEDQKEKTTTSTVSRTEPVPGCDTDKREKIRQKNERKHQRQKERRAQDLHERCSGYLMSWKLDMLAQKIVAMGFSPEESTMALIQNEGRVEESIAWLLELSEENKLQISSNTDNSGKWKMDITAELAKLSDMVMKFKCTKQEVERTVVACEGDLEKAEETLKEQNQEGKSASSKLEEAENFVSESGLGNKMIMPVQNGLLRPQQKGIIPVVTQQRIGECNLSDNKAVINGTVDSSNKNLQSLRRMQPKPEWGRPPQLVTPTKVVTPMDKRWSNASSVPSISLSMPSSQQVAAPPSNPYMLMTSNEPKANMPSLTLREPVIVMQRPQSIPPKQNLTSTSRNTSASLPSSTGSYPNGMLSVEMIAENGSLRPNSSYLGLHGVTAQQFVNQNHFRAPSASSVDLDSFATGWGTPFNSNFSASSFAVPSSPSRFAGLPSGPSPPSSVDWSSGVSTRYDYTRVDWRMDKALMEPSTRNFDSSSTWSTMFMGGEVPRPAVNSSGSAYIPWLQDGGLTAEESSNSSGLTEWSSPFAGKDLLSISRRYVTDSLL</sequence>
<feature type="region of interest" description="Disordered" evidence="2">
    <location>
        <begin position="68"/>
        <end position="148"/>
    </location>
</feature>
<feature type="compositionally biased region" description="Low complexity" evidence="2">
    <location>
        <begin position="1"/>
        <end position="18"/>
    </location>
</feature>
<evidence type="ECO:0000313" key="5">
    <source>
        <dbReference type="Proteomes" id="UP000734854"/>
    </source>
</evidence>
<evidence type="ECO:0000313" key="4">
    <source>
        <dbReference type="EMBL" id="KAG6482414.1"/>
    </source>
</evidence>
<organism evidence="4 5">
    <name type="scientific">Zingiber officinale</name>
    <name type="common">Ginger</name>
    <name type="synonym">Amomum zingiber</name>
    <dbReference type="NCBI Taxonomy" id="94328"/>
    <lineage>
        <taxon>Eukaryota</taxon>
        <taxon>Viridiplantae</taxon>
        <taxon>Streptophyta</taxon>
        <taxon>Embryophyta</taxon>
        <taxon>Tracheophyta</taxon>
        <taxon>Spermatophyta</taxon>
        <taxon>Magnoliopsida</taxon>
        <taxon>Liliopsida</taxon>
        <taxon>Zingiberales</taxon>
        <taxon>Zingiberaceae</taxon>
        <taxon>Zingiber</taxon>
    </lineage>
</organism>
<accession>A0A8J5F8T2</accession>
<keyword evidence="5" id="KW-1185">Reference proteome</keyword>
<evidence type="ECO:0000259" key="3">
    <source>
        <dbReference type="PROSITE" id="PS50030"/>
    </source>
</evidence>
<evidence type="ECO:0000256" key="1">
    <source>
        <dbReference type="SAM" id="Coils"/>
    </source>
</evidence>
<feature type="region of interest" description="Disordered" evidence="2">
    <location>
        <begin position="527"/>
        <end position="546"/>
    </location>
</feature>
<dbReference type="Proteomes" id="UP000734854">
    <property type="component" value="Unassembled WGS sequence"/>
</dbReference>
<dbReference type="AlphaFoldDB" id="A0A8J5F8T2"/>
<feature type="compositionally biased region" description="Basic residues" evidence="2">
    <location>
        <begin position="134"/>
        <end position="143"/>
    </location>
</feature>
<protein>
    <recommendedName>
        <fullName evidence="3">UBA domain-containing protein</fullName>
    </recommendedName>
</protein>
<dbReference type="PROSITE" id="PS50030">
    <property type="entry name" value="UBA"/>
    <property type="match status" value="1"/>
</dbReference>
<feature type="region of interest" description="Disordered" evidence="2">
    <location>
        <begin position="425"/>
        <end position="451"/>
    </location>
</feature>
<dbReference type="PANTHER" id="PTHR35294:SF1">
    <property type="entry name" value="OS05G0409000 PROTEIN"/>
    <property type="match status" value="1"/>
</dbReference>
<dbReference type="PANTHER" id="PTHR35294">
    <property type="entry name" value="UBIQUITIN-ASSOCIATED/TRANSLATION ELONGATION FACTOR EF1B PROTEIN"/>
    <property type="match status" value="1"/>
</dbReference>
<evidence type="ECO:0000256" key="2">
    <source>
        <dbReference type="SAM" id="MobiDB-lite"/>
    </source>
</evidence>
<gene>
    <name evidence="4" type="ORF">ZIOFF_059045</name>
</gene>